<feature type="region of interest" description="Disordered" evidence="1">
    <location>
        <begin position="1"/>
        <end position="101"/>
    </location>
</feature>
<reference evidence="2 3" key="1">
    <citation type="submission" date="2018-11" db="EMBL/GenBank/DDBJ databases">
        <title>Sequencing the genomes of 1000 actinobacteria strains.</title>
        <authorList>
            <person name="Klenk H.-P."/>
        </authorList>
    </citation>
    <scope>NUCLEOTIDE SEQUENCE [LARGE SCALE GENOMIC DNA]</scope>
    <source>
        <strain evidence="2 3">DSM 14012</strain>
    </source>
</reference>
<gene>
    <name evidence="2" type="ORF">EDD42_4096</name>
</gene>
<evidence type="ECO:0000313" key="2">
    <source>
        <dbReference type="EMBL" id="ROR76143.1"/>
    </source>
</evidence>
<keyword evidence="3" id="KW-1185">Reference proteome</keyword>
<feature type="compositionally biased region" description="Basic and acidic residues" evidence="1">
    <location>
        <begin position="1"/>
        <end position="18"/>
    </location>
</feature>
<feature type="compositionally biased region" description="Basic and acidic residues" evidence="1">
    <location>
        <begin position="32"/>
        <end position="51"/>
    </location>
</feature>
<dbReference type="AlphaFoldDB" id="A0A3N2BLJ1"/>
<feature type="compositionally biased region" description="Polar residues" evidence="1">
    <location>
        <begin position="75"/>
        <end position="89"/>
    </location>
</feature>
<dbReference type="Proteomes" id="UP000266915">
    <property type="component" value="Unassembled WGS sequence"/>
</dbReference>
<comment type="caution">
    <text evidence="2">The sequence shown here is derived from an EMBL/GenBank/DDBJ whole genome shotgun (WGS) entry which is preliminary data.</text>
</comment>
<dbReference type="EMBL" id="RKHL01000002">
    <property type="protein sequence ID" value="ROR76143.1"/>
    <property type="molecule type" value="Genomic_DNA"/>
</dbReference>
<evidence type="ECO:0000313" key="3">
    <source>
        <dbReference type="Proteomes" id="UP000266915"/>
    </source>
</evidence>
<organism evidence="2 3">
    <name type="scientific">Plantibacter flavus</name>
    <dbReference type="NCBI Taxonomy" id="150123"/>
    <lineage>
        <taxon>Bacteria</taxon>
        <taxon>Bacillati</taxon>
        <taxon>Actinomycetota</taxon>
        <taxon>Actinomycetes</taxon>
        <taxon>Micrococcales</taxon>
        <taxon>Microbacteriaceae</taxon>
        <taxon>Plantibacter</taxon>
    </lineage>
</organism>
<evidence type="ECO:0000256" key="1">
    <source>
        <dbReference type="SAM" id="MobiDB-lite"/>
    </source>
</evidence>
<sequence length="148" mass="16305">MGTLPERKPLKPRSDRPPLQRQPDSGLAEILSPRDESELASRLRSTSDHVSEPASPASEAVTSNVGATAARSVGTGETTTSAASDTPQLPTRKPGRPRKKRVMLQLSTSMEKDLRDTVERWRLENNMSVVDLIDEAVREYLGLEPWSD</sequence>
<proteinExistence type="predicted"/>
<protein>
    <submittedName>
        <fullName evidence="2">Uncharacterized protein</fullName>
    </submittedName>
</protein>
<accession>A0A3N2BLJ1</accession>
<name>A0A3N2BLJ1_9MICO</name>